<protein>
    <submittedName>
        <fullName evidence="2">Exopolysaccharide biosynthesis protein</fullName>
    </submittedName>
</protein>
<evidence type="ECO:0000313" key="3">
    <source>
        <dbReference type="Proteomes" id="UP001243717"/>
    </source>
</evidence>
<feature type="transmembrane region" description="Helical" evidence="1">
    <location>
        <begin position="146"/>
        <end position="169"/>
    </location>
</feature>
<reference evidence="2 3" key="1">
    <citation type="submission" date="2023-04" db="EMBL/GenBank/DDBJ databases">
        <title>A novel bacteria isolated from coastal sediment.</title>
        <authorList>
            <person name="Liu X.-J."/>
            <person name="Du Z.-J."/>
        </authorList>
    </citation>
    <scope>NUCLEOTIDE SEQUENCE [LARGE SCALE GENOMIC DNA]</scope>
    <source>
        <strain evidence="2 3">SDUM461004</strain>
    </source>
</reference>
<feature type="transmembrane region" description="Helical" evidence="1">
    <location>
        <begin position="189"/>
        <end position="214"/>
    </location>
</feature>
<accession>A0ABU1AJB2</accession>
<dbReference type="PANTHER" id="PTHR41795">
    <property type="entry name" value="EXOPOLYSACCHARIDE SYNTHESIS PROTEIN"/>
    <property type="match status" value="1"/>
</dbReference>
<dbReference type="PIRSF" id="PIRSF033239">
    <property type="entry name" value="ExoD"/>
    <property type="match status" value="1"/>
</dbReference>
<keyword evidence="1" id="KW-0812">Transmembrane</keyword>
<keyword evidence="1" id="KW-1133">Transmembrane helix</keyword>
<evidence type="ECO:0000313" key="2">
    <source>
        <dbReference type="EMBL" id="MDQ8193851.1"/>
    </source>
</evidence>
<name>A0ABU1AJB2_9BACT</name>
<evidence type="ECO:0000256" key="1">
    <source>
        <dbReference type="SAM" id="Phobius"/>
    </source>
</evidence>
<comment type="caution">
    <text evidence="2">The sequence shown here is derived from an EMBL/GenBank/DDBJ whole genome shotgun (WGS) entry which is preliminary data.</text>
</comment>
<dbReference type="Pfam" id="PF06055">
    <property type="entry name" value="ExoD"/>
    <property type="match status" value="1"/>
</dbReference>
<sequence length="236" mass="25077">MIIKNSPVSYLSNEPQMQTAEESSQHLSLGDTLKQLLVTDNDNGLSIREITRAVGEKGFGLVLIVLSLPSALPVPAPGYSTPFGIVIALVALQMMRGRAAVWLPRKLASVRIQPALAATMLGSASKFLKAIERFIRPRQLWIRGRAGQAGLASVILIMACLMMLPIPLTNTFPAMVIFMIGVGLSEEDGLLALAAFAVGCGAVLLYAGIIYIALTQGPEAIEHIKEGIKSMLGLGA</sequence>
<keyword evidence="3" id="KW-1185">Reference proteome</keyword>
<organism evidence="2 3">
    <name type="scientific">Thalassobacterium sedimentorum</name>
    <dbReference type="NCBI Taxonomy" id="3041258"/>
    <lineage>
        <taxon>Bacteria</taxon>
        <taxon>Pseudomonadati</taxon>
        <taxon>Verrucomicrobiota</taxon>
        <taxon>Opitutia</taxon>
        <taxon>Puniceicoccales</taxon>
        <taxon>Coraliomargaritaceae</taxon>
        <taxon>Thalassobacterium</taxon>
    </lineage>
</organism>
<dbReference type="EMBL" id="JARXIC010000006">
    <property type="protein sequence ID" value="MDQ8193851.1"/>
    <property type="molecule type" value="Genomic_DNA"/>
</dbReference>
<dbReference type="InterPro" id="IPR010331">
    <property type="entry name" value="ExoD"/>
</dbReference>
<proteinExistence type="predicted"/>
<dbReference type="Proteomes" id="UP001243717">
    <property type="component" value="Unassembled WGS sequence"/>
</dbReference>
<keyword evidence="1" id="KW-0472">Membrane</keyword>
<dbReference type="RefSeq" id="WP_308984338.1">
    <property type="nucleotide sequence ID" value="NZ_JARXIC010000006.1"/>
</dbReference>
<dbReference type="PANTHER" id="PTHR41795:SF1">
    <property type="entry name" value="EXOPOLYSACCHARIDE SYNTHESIS PROTEIN"/>
    <property type="match status" value="1"/>
</dbReference>
<gene>
    <name evidence="2" type="ORF">QEH59_05415</name>
</gene>